<feature type="region of interest" description="Disordered" evidence="1">
    <location>
        <begin position="1"/>
        <end position="24"/>
    </location>
</feature>
<dbReference type="AlphaFoldDB" id="A0A3F2Y8K1"/>
<dbReference type="EMBL" id="CABFWN010000005">
    <property type="protein sequence ID" value="VUG19570.1"/>
    <property type="molecule type" value="Genomic_DNA"/>
</dbReference>
<evidence type="ECO:0000313" key="3">
    <source>
        <dbReference type="EMBL" id="VUG19570.1"/>
    </source>
</evidence>
<evidence type="ECO:0000256" key="1">
    <source>
        <dbReference type="SAM" id="MobiDB-lite"/>
    </source>
</evidence>
<proteinExistence type="predicted"/>
<sequence length="232" mass="26913">MDVSELYNHDGKSSDESSESQIPHKRTTKEYKILYCYLMMKLRKAAGAAKKMEKEMHHSDMLIKVLNMRNNMIVDLLKYLDENEDLNPIYPCPYYKETQILERVSSSEEAVAPILRPIIDSISNDGTRDPSKLMDFVNKIKFSENLNYELYNLENSELPDMFNDSDFEELFSDIKRNRYYVHDHNRFVDPGEADLLALGSTVHVKQVTLKFTGGNKAKLATLCTDYDKEEES</sequence>
<reference evidence="2 5" key="2">
    <citation type="journal article" date="2020" name="Appl. Microbiol. Biotechnol.">
        <title>Targeted gene deletion in Brettanomyces bruxellensis with an expression-free CRISPR-Cas9 system.</title>
        <authorList>
            <person name="Varela C."/>
            <person name="Bartel C."/>
            <person name="Onetto C."/>
            <person name="Borneman A."/>
        </authorList>
    </citation>
    <scope>NUCLEOTIDE SEQUENCE [LARGE SCALE GENOMIC DNA]</scope>
    <source>
        <strain evidence="2 5">AWRI1613</strain>
    </source>
</reference>
<name>A0A3F2Y8K1_DEKBR</name>
<reference evidence="3 4" key="1">
    <citation type="submission" date="2019-07" db="EMBL/GenBank/DDBJ databases">
        <authorList>
            <person name="Friedrich A."/>
            <person name="Schacherer J."/>
        </authorList>
    </citation>
    <scope>NUCLEOTIDE SEQUENCE [LARGE SCALE GENOMIC DNA]</scope>
</reference>
<evidence type="ECO:0000313" key="5">
    <source>
        <dbReference type="Proteomes" id="UP000568158"/>
    </source>
</evidence>
<protein>
    <submittedName>
        <fullName evidence="3">DEBR0S5_06172g1_1</fullName>
    </submittedName>
</protein>
<evidence type="ECO:0000313" key="4">
    <source>
        <dbReference type="Proteomes" id="UP000478008"/>
    </source>
</evidence>
<dbReference type="EMBL" id="JABCYN010000025">
    <property type="protein sequence ID" value="KAF6011016.1"/>
    <property type="molecule type" value="Genomic_DNA"/>
</dbReference>
<organism evidence="3 4">
    <name type="scientific">Dekkera bruxellensis</name>
    <name type="common">Brettanomyces custersii</name>
    <dbReference type="NCBI Taxonomy" id="5007"/>
    <lineage>
        <taxon>Eukaryota</taxon>
        <taxon>Fungi</taxon>
        <taxon>Dikarya</taxon>
        <taxon>Ascomycota</taxon>
        <taxon>Saccharomycotina</taxon>
        <taxon>Pichiomycetes</taxon>
        <taxon>Pichiales</taxon>
        <taxon>Pichiaceae</taxon>
        <taxon>Brettanomyces</taxon>
    </lineage>
</organism>
<accession>A0A3F2Y8K1</accession>
<dbReference type="Proteomes" id="UP000478008">
    <property type="component" value="Unassembled WGS sequence"/>
</dbReference>
<gene>
    <name evidence="3" type="ORF">DEBR0S5_06172G</name>
    <name evidence="2" type="ORF">HII12_002609</name>
</gene>
<keyword evidence="4" id="KW-1185">Reference proteome</keyword>
<evidence type="ECO:0000313" key="2">
    <source>
        <dbReference type="EMBL" id="KAF6011016.1"/>
    </source>
</evidence>
<dbReference type="Proteomes" id="UP000568158">
    <property type="component" value="Unassembled WGS sequence"/>
</dbReference>